<dbReference type="EMBL" id="AP025732">
    <property type="protein sequence ID" value="BDI15976.1"/>
    <property type="molecule type" value="Genomic_DNA"/>
</dbReference>
<dbReference type="Proteomes" id="UP001055453">
    <property type="component" value="Chromosome"/>
</dbReference>
<accession>A0ABN6PY48</accession>
<sequence>MNNAQAEDWGYVFLGSSAINSLISNIEGQAVVESYPDFWQGRERANELIFDLLG</sequence>
<keyword evidence="2" id="KW-1185">Reference proteome</keyword>
<name>A0ABN6PY48_NOSCO</name>
<evidence type="ECO:0000313" key="2">
    <source>
        <dbReference type="Proteomes" id="UP001055453"/>
    </source>
</evidence>
<proteinExistence type="predicted"/>
<protein>
    <submittedName>
        <fullName evidence="1">Uncharacterized protein</fullName>
    </submittedName>
</protein>
<organism evidence="1 2">
    <name type="scientific">Nostoc cf. commune SO-36</name>
    <dbReference type="NCBI Taxonomy" id="449208"/>
    <lineage>
        <taxon>Bacteria</taxon>
        <taxon>Bacillati</taxon>
        <taxon>Cyanobacteriota</taxon>
        <taxon>Cyanophyceae</taxon>
        <taxon>Nostocales</taxon>
        <taxon>Nostocaceae</taxon>
        <taxon>Nostoc</taxon>
    </lineage>
</organism>
<reference evidence="1" key="1">
    <citation type="submission" date="2022-04" db="EMBL/GenBank/DDBJ databases">
        <title>Complete genome sequence of a cyanobacterium, Nostoc sp. SO-36, isolated in Antarctica.</title>
        <authorList>
            <person name="Kanesaki Y."/>
            <person name="Effendi D."/>
            <person name="Sakamoto T."/>
            <person name="Ohtani S."/>
            <person name="Awai K."/>
        </authorList>
    </citation>
    <scope>NUCLEOTIDE SEQUENCE</scope>
    <source>
        <strain evidence="1">SO-36</strain>
    </source>
</reference>
<gene>
    <name evidence="1" type="ORF">ANSO36C_17780</name>
</gene>
<evidence type="ECO:0000313" key="1">
    <source>
        <dbReference type="EMBL" id="BDI15976.1"/>
    </source>
</evidence>